<gene>
    <name evidence="3" type="ORF">O6P43_033168</name>
</gene>
<feature type="compositionally biased region" description="Basic residues" evidence="1">
    <location>
        <begin position="67"/>
        <end position="77"/>
    </location>
</feature>
<dbReference type="PANTHER" id="PTHR33429">
    <property type="entry name" value="OS02G0708000 PROTEIN-RELATED"/>
    <property type="match status" value="1"/>
</dbReference>
<reference evidence="3" key="1">
    <citation type="journal article" date="2023" name="Science">
        <title>Elucidation of the pathway for biosynthesis of saponin adjuvants from the soapbark tree.</title>
        <authorList>
            <person name="Reed J."/>
            <person name="Orme A."/>
            <person name="El-Demerdash A."/>
            <person name="Owen C."/>
            <person name="Martin L.B.B."/>
            <person name="Misra R.C."/>
            <person name="Kikuchi S."/>
            <person name="Rejzek M."/>
            <person name="Martin A.C."/>
            <person name="Harkess A."/>
            <person name="Leebens-Mack J."/>
            <person name="Louveau T."/>
            <person name="Stephenson M.J."/>
            <person name="Osbourn A."/>
        </authorList>
    </citation>
    <scope>NUCLEOTIDE SEQUENCE</scope>
    <source>
        <strain evidence="3">S10</strain>
    </source>
</reference>
<evidence type="ECO:0000256" key="2">
    <source>
        <dbReference type="SAM" id="Phobius"/>
    </source>
</evidence>
<evidence type="ECO:0000313" key="4">
    <source>
        <dbReference type="Proteomes" id="UP001163823"/>
    </source>
</evidence>
<feature type="compositionally biased region" description="Basic and acidic residues" evidence="1">
    <location>
        <begin position="132"/>
        <end position="146"/>
    </location>
</feature>
<keyword evidence="2 3" id="KW-0812">Transmembrane</keyword>
<proteinExistence type="predicted"/>
<keyword evidence="2" id="KW-1133">Transmembrane helix</keyword>
<dbReference type="PANTHER" id="PTHR33429:SF7">
    <property type="entry name" value="OS02G0708000 PROTEIN"/>
    <property type="match status" value="1"/>
</dbReference>
<comment type="caution">
    <text evidence="3">The sequence shown here is derived from an EMBL/GenBank/DDBJ whole genome shotgun (WGS) entry which is preliminary data.</text>
</comment>
<dbReference type="Proteomes" id="UP001163823">
    <property type="component" value="Chromosome 14"/>
</dbReference>
<dbReference type="AlphaFoldDB" id="A0AAD7P629"/>
<sequence>MSFQPLQQQPQQQQQQQPAVQVYPNPVTRQEPSHHSDGSFGAVFIVLAVIVVISAIACFLGRLCNKRSHSHTQKPSKQKNQTSRPKEGDVEFGLDKRFPTGKPAGVHVGGSRGFNSKPPESHGNRGFNFKPPESHGNREFDFKPPENHGSNRVFDFKPPENHGSNRVFDFKPPESNVHMKGFEMKHPGDHDEGEHRSGA</sequence>
<name>A0AAD7P629_QUISA</name>
<keyword evidence="2" id="KW-0472">Membrane</keyword>
<feature type="region of interest" description="Disordered" evidence="1">
    <location>
        <begin position="67"/>
        <end position="199"/>
    </location>
</feature>
<dbReference type="KEGG" id="qsa:O6P43_033168"/>
<protein>
    <submittedName>
        <fullName evidence="3">Transmembrane protein</fullName>
    </submittedName>
</protein>
<keyword evidence="4" id="KW-1185">Reference proteome</keyword>
<feature type="compositionally biased region" description="Basic and acidic residues" evidence="1">
    <location>
        <begin position="180"/>
        <end position="199"/>
    </location>
</feature>
<evidence type="ECO:0000313" key="3">
    <source>
        <dbReference type="EMBL" id="KAJ7943648.1"/>
    </source>
</evidence>
<accession>A0AAD7P629</accession>
<feature type="compositionally biased region" description="Basic and acidic residues" evidence="1">
    <location>
        <begin position="84"/>
        <end position="98"/>
    </location>
</feature>
<dbReference type="EMBL" id="JARAOO010000014">
    <property type="protein sequence ID" value="KAJ7943648.1"/>
    <property type="molecule type" value="Genomic_DNA"/>
</dbReference>
<feature type="compositionally biased region" description="Low complexity" evidence="1">
    <location>
        <begin position="1"/>
        <end position="18"/>
    </location>
</feature>
<feature type="transmembrane region" description="Helical" evidence="2">
    <location>
        <begin position="40"/>
        <end position="64"/>
    </location>
</feature>
<evidence type="ECO:0000256" key="1">
    <source>
        <dbReference type="SAM" id="MobiDB-lite"/>
    </source>
</evidence>
<feature type="region of interest" description="Disordered" evidence="1">
    <location>
        <begin position="1"/>
        <end position="21"/>
    </location>
</feature>
<organism evidence="3 4">
    <name type="scientific">Quillaja saponaria</name>
    <name type="common">Soap bark tree</name>
    <dbReference type="NCBI Taxonomy" id="32244"/>
    <lineage>
        <taxon>Eukaryota</taxon>
        <taxon>Viridiplantae</taxon>
        <taxon>Streptophyta</taxon>
        <taxon>Embryophyta</taxon>
        <taxon>Tracheophyta</taxon>
        <taxon>Spermatophyta</taxon>
        <taxon>Magnoliopsida</taxon>
        <taxon>eudicotyledons</taxon>
        <taxon>Gunneridae</taxon>
        <taxon>Pentapetalae</taxon>
        <taxon>rosids</taxon>
        <taxon>fabids</taxon>
        <taxon>Fabales</taxon>
        <taxon>Quillajaceae</taxon>
        <taxon>Quillaja</taxon>
    </lineage>
</organism>